<dbReference type="EMBL" id="JANRMS010003903">
    <property type="protein sequence ID" value="KAJ3513720.1"/>
    <property type="molecule type" value="Genomic_DNA"/>
</dbReference>
<keyword evidence="2" id="KW-1185">Reference proteome</keyword>
<dbReference type="Proteomes" id="UP001148629">
    <property type="component" value="Unassembled WGS sequence"/>
</dbReference>
<name>A0ACC1RDV3_9HYPO</name>
<proteinExistence type="predicted"/>
<gene>
    <name evidence="1" type="ORF">NM208_g15144</name>
</gene>
<evidence type="ECO:0000313" key="1">
    <source>
        <dbReference type="EMBL" id="KAJ3513720.1"/>
    </source>
</evidence>
<sequence>MAFPQKSNGHLARLPAELINAVTSYLPNRDVKNLRLASTFCHYVTPLRLSRVFLSANPRNIEVLRAVADHETLRKGVVEIIWDDTYLTEDLSLQHEQDTYNNYHSSRSSHPDPPLGCPEWYQRQCEDNIKKLASRKDKDASRPDHVARAHQIAAELSLEESYTYYQNLVRQQTEVVASGADEEAFRYGVERFPSLARVTITPESHGWLFMPLYETPMIRSFPYGFNYPIPRGRQTPSDHQELAEPWQDNSGGWGNRWRGFRLAIRVLAQHEQHHVSELIIGGRNVCSGLNCRLFDGPSKGYDNLVSLLRRPGFRRIDLSLVTGGQVSPKHFWSAFRNGHLRKALAEATDLEHVSLASDRTLRTLPGQYAMHFIPLRTIFPVDQWPRLRHFGLSSFLVQQQDLFSFIASLPSLRSIDLRFLSFTKDIGVSRERAFDTDNNYRDLLIYMRDTLGWRDRPVRERPKVSIVVQKTLPLVGRGVWLDREIEEFLYGKGKNPFVTAMSGLLLGKGIERDEFEPAHERPNVDENALMRLGILERRVGSKLPREVLLSCLEG</sequence>
<evidence type="ECO:0000313" key="2">
    <source>
        <dbReference type="Proteomes" id="UP001148629"/>
    </source>
</evidence>
<accession>A0ACC1RDV3</accession>
<organism evidence="1 2">
    <name type="scientific">Fusarium decemcellulare</name>
    <dbReference type="NCBI Taxonomy" id="57161"/>
    <lineage>
        <taxon>Eukaryota</taxon>
        <taxon>Fungi</taxon>
        <taxon>Dikarya</taxon>
        <taxon>Ascomycota</taxon>
        <taxon>Pezizomycotina</taxon>
        <taxon>Sordariomycetes</taxon>
        <taxon>Hypocreomycetidae</taxon>
        <taxon>Hypocreales</taxon>
        <taxon>Nectriaceae</taxon>
        <taxon>Fusarium</taxon>
        <taxon>Fusarium decemcellulare species complex</taxon>
    </lineage>
</organism>
<comment type="caution">
    <text evidence="1">The sequence shown here is derived from an EMBL/GenBank/DDBJ whole genome shotgun (WGS) entry which is preliminary data.</text>
</comment>
<protein>
    <submittedName>
        <fullName evidence="1">Uncharacterized protein</fullName>
    </submittedName>
</protein>
<reference evidence="1" key="1">
    <citation type="submission" date="2022-08" db="EMBL/GenBank/DDBJ databases">
        <title>Genome Sequence of Fusarium decemcellulare.</title>
        <authorList>
            <person name="Buettner E."/>
        </authorList>
    </citation>
    <scope>NUCLEOTIDE SEQUENCE</scope>
    <source>
        <strain evidence="1">Babe19</strain>
    </source>
</reference>